<dbReference type="SMART" id="SM00382">
    <property type="entry name" value="AAA"/>
    <property type="match status" value="1"/>
</dbReference>
<dbReference type="InterPro" id="IPR057495">
    <property type="entry name" value="AAA_lid_BCS1"/>
</dbReference>
<evidence type="ECO:0000256" key="8">
    <source>
        <dbReference type="ARBA" id="ARBA00022989"/>
    </source>
</evidence>
<keyword evidence="7" id="KW-0067">ATP-binding</keyword>
<dbReference type="PANTHER" id="PTHR23070">
    <property type="entry name" value="BCS1 AAA-TYPE ATPASE"/>
    <property type="match status" value="1"/>
</dbReference>
<evidence type="ECO:0000256" key="2">
    <source>
        <dbReference type="ARBA" id="ARBA00007448"/>
    </source>
</evidence>
<evidence type="ECO:0000256" key="9">
    <source>
        <dbReference type="ARBA" id="ARBA00023128"/>
    </source>
</evidence>
<gene>
    <name evidence="15" type="ORF">BS50DRAFT_467128</name>
</gene>
<sequence>GSLPSALLESFIPGYGIFAKIMHRTLGFDIGLVVSGYLGIYALIKAGKYVYDKAEEIFLEHFTSTVEIEILEPVYADVMDWIRCQRIPLFSRDQRVLTDWLERTVNDEERKAAEELEDGVDNDADDGREVDADMVFRNEHWAASIPIFYEPGYGFGKLFWFNGRIFSFGLARGTLRYDWGDHSYRHNHMYITSIGRSDRPIRRFLKHVQTWAKIKESMVTKIFRPKTDGGYCEWACSLRRPTRKIDTVTLGLEAKRSLLKDISEYIQPETAQWYGDRGIPHRRGYLFYGPPGTGKSSLSLALAGLFGLRIYFMSLAAGNLDESDLIDLFATLPRRCIVLLEDIDAAGLTRTGQQPAKDDDDSNCPVSVSIPEHYSPNKKTISLSGLLNLIDGASAQEGRILIMTTNHRERFDAALTRPGRIDYEVKFTNATQEQAADIFVRMFAPPSSGKKKKKVVKKEERDAEKQRIIEGRGNDDGSPEAKELRERAGKFAKEIPEGKVSPAEIQGFLLVRKGQPAKALEEVKEWVRKLLE</sequence>
<evidence type="ECO:0000259" key="13">
    <source>
        <dbReference type="SMART" id="SM00382"/>
    </source>
</evidence>
<dbReference type="SUPFAM" id="SSF52540">
    <property type="entry name" value="P-loop containing nucleoside triphosphate hydrolases"/>
    <property type="match status" value="1"/>
</dbReference>
<evidence type="ECO:0000256" key="4">
    <source>
        <dbReference type="ARBA" id="ARBA00022741"/>
    </source>
</evidence>
<evidence type="ECO:0000256" key="6">
    <source>
        <dbReference type="ARBA" id="ARBA00022801"/>
    </source>
</evidence>
<feature type="domain" description="BCS1 N-terminal" evidence="14">
    <location>
        <begin position="38"/>
        <end position="248"/>
    </location>
</feature>
<comment type="subcellular location">
    <subcellularLocation>
        <location evidence="1">Mitochondrion inner membrane</location>
        <topology evidence="1">Single-pass membrane protein</topology>
    </subcellularLocation>
</comment>
<protein>
    <submittedName>
        <fullName evidence="15">P-loop containing nucleoside triphosphate hydrolase protein</fullName>
    </submittedName>
</protein>
<dbReference type="Pfam" id="PF25426">
    <property type="entry name" value="AAA_lid_BCS1"/>
    <property type="match status" value="1"/>
</dbReference>
<dbReference type="GO" id="GO:0016887">
    <property type="term" value="F:ATP hydrolysis activity"/>
    <property type="evidence" value="ECO:0007669"/>
    <property type="project" value="InterPro"/>
</dbReference>
<keyword evidence="16" id="KW-1185">Reference proteome</keyword>
<dbReference type="Pfam" id="PF00004">
    <property type="entry name" value="AAA"/>
    <property type="match status" value="1"/>
</dbReference>
<keyword evidence="5" id="KW-0999">Mitochondrion inner membrane</keyword>
<accession>A0A2T2PAQ6</accession>
<dbReference type="GO" id="GO:0005524">
    <property type="term" value="F:ATP binding"/>
    <property type="evidence" value="ECO:0007669"/>
    <property type="project" value="UniProtKB-KW"/>
</dbReference>
<keyword evidence="6 15" id="KW-0378">Hydrolase</keyword>
<evidence type="ECO:0000256" key="7">
    <source>
        <dbReference type="ARBA" id="ARBA00022840"/>
    </source>
</evidence>
<dbReference type="InterPro" id="IPR014851">
    <property type="entry name" value="BCS1_N"/>
</dbReference>
<dbReference type="EMBL" id="KZ678128">
    <property type="protein sequence ID" value="PSN74737.1"/>
    <property type="molecule type" value="Genomic_DNA"/>
</dbReference>
<keyword evidence="8" id="KW-1133">Transmembrane helix</keyword>
<dbReference type="SMART" id="SM01024">
    <property type="entry name" value="BCS1_N"/>
    <property type="match status" value="1"/>
</dbReference>
<keyword evidence="3" id="KW-0812">Transmembrane</keyword>
<keyword evidence="4" id="KW-0547">Nucleotide-binding</keyword>
<dbReference type="Proteomes" id="UP000240883">
    <property type="component" value="Unassembled WGS sequence"/>
</dbReference>
<organism evidence="15 16">
    <name type="scientific">Corynespora cassiicola Philippines</name>
    <dbReference type="NCBI Taxonomy" id="1448308"/>
    <lineage>
        <taxon>Eukaryota</taxon>
        <taxon>Fungi</taxon>
        <taxon>Dikarya</taxon>
        <taxon>Ascomycota</taxon>
        <taxon>Pezizomycotina</taxon>
        <taxon>Dothideomycetes</taxon>
        <taxon>Pleosporomycetidae</taxon>
        <taxon>Pleosporales</taxon>
        <taxon>Corynesporascaceae</taxon>
        <taxon>Corynespora</taxon>
    </lineage>
</organism>
<evidence type="ECO:0000256" key="11">
    <source>
        <dbReference type="ARBA" id="ARBA00048778"/>
    </source>
</evidence>
<keyword evidence="9" id="KW-0496">Mitochondrion</keyword>
<feature type="domain" description="AAA+ ATPase" evidence="13">
    <location>
        <begin position="281"/>
        <end position="431"/>
    </location>
</feature>
<dbReference type="Gene3D" id="3.40.50.300">
    <property type="entry name" value="P-loop containing nucleotide triphosphate hydrolases"/>
    <property type="match status" value="1"/>
</dbReference>
<evidence type="ECO:0000256" key="5">
    <source>
        <dbReference type="ARBA" id="ARBA00022792"/>
    </source>
</evidence>
<dbReference type="Pfam" id="PF08740">
    <property type="entry name" value="BCS1_N"/>
    <property type="match status" value="1"/>
</dbReference>
<dbReference type="STRING" id="1448308.A0A2T2PAQ6"/>
<dbReference type="GO" id="GO:0005743">
    <property type="term" value="C:mitochondrial inner membrane"/>
    <property type="evidence" value="ECO:0007669"/>
    <property type="project" value="UniProtKB-SubCell"/>
</dbReference>
<name>A0A2T2PAQ6_CORCC</name>
<evidence type="ECO:0000256" key="1">
    <source>
        <dbReference type="ARBA" id="ARBA00004434"/>
    </source>
</evidence>
<proteinExistence type="inferred from homology"/>
<comment type="similarity">
    <text evidence="2">Belongs to the AAA ATPase family. BCS1 subfamily.</text>
</comment>
<evidence type="ECO:0000313" key="15">
    <source>
        <dbReference type="EMBL" id="PSN74737.1"/>
    </source>
</evidence>
<feature type="non-terminal residue" evidence="15">
    <location>
        <position position="532"/>
    </location>
</feature>
<feature type="compositionally biased region" description="Basic and acidic residues" evidence="12">
    <location>
        <begin position="457"/>
        <end position="485"/>
    </location>
</feature>
<dbReference type="InterPro" id="IPR003959">
    <property type="entry name" value="ATPase_AAA_core"/>
</dbReference>
<feature type="region of interest" description="Disordered" evidence="12">
    <location>
        <begin position="455"/>
        <end position="485"/>
    </location>
</feature>
<dbReference type="AlphaFoldDB" id="A0A2T2PAQ6"/>
<evidence type="ECO:0000256" key="10">
    <source>
        <dbReference type="ARBA" id="ARBA00023136"/>
    </source>
</evidence>
<comment type="catalytic activity">
    <reaction evidence="11">
        <text>ATP + H2O = ADP + phosphate + H(+)</text>
        <dbReference type="Rhea" id="RHEA:13065"/>
        <dbReference type="ChEBI" id="CHEBI:15377"/>
        <dbReference type="ChEBI" id="CHEBI:15378"/>
        <dbReference type="ChEBI" id="CHEBI:30616"/>
        <dbReference type="ChEBI" id="CHEBI:43474"/>
        <dbReference type="ChEBI" id="CHEBI:456216"/>
    </reaction>
    <physiologicalReaction direction="left-to-right" evidence="11">
        <dbReference type="Rhea" id="RHEA:13066"/>
    </physiologicalReaction>
</comment>
<evidence type="ECO:0000259" key="14">
    <source>
        <dbReference type="SMART" id="SM01024"/>
    </source>
</evidence>
<feature type="non-terminal residue" evidence="15">
    <location>
        <position position="1"/>
    </location>
</feature>
<keyword evidence="10" id="KW-0472">Membrane</keyword>
<evidence type="ECO:0000313" key="16">
    <source>
        <dbReference type="Proteomes" id="UP000240883"/>
    </source>
</evidence>
<dbReference type="InterPro" id="IPR050747">
    <property type="entry name" value="Mitochondrial_chaperone_BCS1"/>
</dbReference>
<dbReference type="OrthoDB" id="10251412at2759"/>
<dbReference type="InterPro" id="IPR003593">
    <property type="entry name" value="AAA+_ATPase"/>
</dbReference>
<dbReference type="InterPro" id="IPR027417">
    <property type="entry name" value="P-loop_NTPase"/>
</dbReference>
<reference evidence="15 16" key="1">
    <citation type="journal article" date="2018" name="Front. Microbiol.">
        <title>Genome-Wide Analysis of Corynespora cassiicola Leaf Fall Disease Putative Effectors.</title>
        <authorList>
            <person name="Lopez D."/>
            <person name="Ribeiro S."/>
            <person name="Label P."/>
            <person name="Fumanal B."/>
            <person name="Venisse J.S."/>
            <person name="Kohler A."/>
            <person name="de Oliveira R.R."/>
            <person name="Labutti K."/>
            <person name="Lipzen A."/>
            <person name="Lail K."/>
            <person name="Bauer D."/>
            <person name="Ohm R.A."/>
            <person name="Barry K.W."/>
            <person name="Spatafora J."/>
            <person name="Grigoriev I.V."/>
            <person name="Martin F.M."/>
            <person name="Pujade-Renaud V."/>
        </authorList>
    </citation>
    <scope>NUCLEOTIDE SEQUENCE [LARGE SCALE GENOMIC DNA]</scope>
    <source>
        <strain evidence="15 16">Philippines</strain>
    </source>
</reference>
<evidence type="ECO:0000256" key="12">
    <source>
        <dbReference type="SAM" id="MobiDB-lite"/>
    </source>
</evidence>
<evidence type="ECO:0000256" key="3">
    <source>
        <dbReference type="ARBA" id="ARBA00022692"/>
    </source>
</evidence>